<dbReference type="InterPro" id="IPR002514">
    <property type="entry name" value="Transposase_8"/>
</dbReference>
<proteinExistence type="predicted"/>
<evidence type="ECO:0008006" key="3">
    <source>
        <dbReference type="Google" id="ProtNLM"/>
    </source>
</evidence>
<name>A0A323V233_9RHOO</name>
<evidence type="ECO:0000313" key="2">
    <source>
        <dbReference type="Proteomes" id="UP000248259"/>
    </source>
</evidence>
<dbReference type="AlphaFoldDB" id="A0A323V233"/>
<dbReference type="Proteomes" id="UP000248259">
    <property type="component" value="Unassembled WGS sequence"/>
</dbReference>
<sequence>MDTNLSEAGRPARRGVRYRHHPVEFKRAVVEQSLQPGVSVSRLARDHGINANRCSRGAPEFDTFRVTSP</sequence>
<dbReference type="EMBL" id="QKOE01000113">
    <property type="protein sequence ID" value="PZA14178.1"/>
    <property type="molecule type" value="Genomic_DNA"/>
</dbReference>
<dbReference type="InterPro" id="IPR010921">
    <property type="entry name" value="Trp_repressor/repl_initiator"/>
</dbReference>
<accession>A0A323V233</accession>
<dbReference type="OrthoDB" id="9774685at2"/>
<dbReference type="RefSeq" id="WP_110530431.1">
    <property type="nucleotide sequence ID" value="NZ_QKOE01000113.1"/>
</dbReference>
<dbReference type="Pfam" id="PF01527">
    <property type="entry name" value="HTH_Tnp_1"/>
    <property type="match status" value="1"/>
</dbReference>
<organism evidence="1 2">
    <name type="scientific">Parazoarcus communis SWub3 = DSM 12120</name>
    <dbReference type="NCBI Taxonomy" id="1121029"/>
    <lineage>
        <taxon>Bacteria</taxon>
        <taxon>Pseudomonadati</taxon>
        <taxon>Pseudomonadota</taxon>
        <taxon>Betaproteobacteria</taxon>
        <taxon>Rhodocyclales</taxon>
        <taxon>Zoogloeaceae</taxon>
        <taxon>Parazoarcus</taxon>
    </lineage>
</organism>
<dbReference type="SUPFAM" id="SSF48295">
    <property type="entry name" value="TrpR-like"/>
    <property type="match status" value="1"/>
</dbReference>
<evidence type="ECO:0000313" key="1">
    <source>
        <dbReference type="EMBL" id="PZA14178.1"/>
    </source>
</evidence>
<comment type="caution">
    <text evidence="1">The sequence shown here is derived from an EMBL/GenBank/DDBJ whole genome shotgun (WGS) entry which is preliminary data.</text>
</comment>
<reference evidence="1 2" key="1">
    <citation type="submission" date="2018-06" db="EMBL/GenBank/DDBJ databases">
        <title>Azoarcus communis strain SWub3 genome.</title>
        <authorList>
            <person name="Zorraquino Salvo V."/>
            <person name="Toubiana D."/>
            <person name="Blumwald E."/>
        </authorList>
    </citation>
    <scope>NUCLEOTIDE SEQUENCE [LARGE SCALE GENOMIC DNA]</scope>
    <source>
        <strain evidence="1 2">SWub3</strain>
    </source>
</reference>
<keyword evidence="2" id="KW-1185">Reference proteome</keyword>
<dbReference type="GO" id="GO:0004803">
    <property type="term" value="F:transposase activity"/>
    <property type="evidence" value="ECO:0007669"/>
    <property type="project" value="InterPro"/>
</dbReference>
<dbReference type="GO" id="GO:0043565">
    <property type="term" value="F:sequence-specific DNA binding"/>
    <property type="evidence" value="ECO:0007669"/>
    <property type="project" value="InterPro"/>
</dbReference>
<dbReference type="GO" id="GO:0006313">
    <property type="term" value="P:DNA transposition"/>
    <property type="evidence" value="ECO:0007669"/>
    <property type="project" value="InterPro"/>
</dbReference>
<protein>
    <recommendedName>
        <fullName evidence="3">Transposase</fullName>
    </recommendedName>
</protein>
<gene>
    <name evidence="1" type="ORF">DNK49_23290</name>
</gene>